<name>A0ABY6N1K8_9ALTE</name>
<dbReference type="Pfam" id="PF13508">
    <property type="entry name" value="Acetyltransf_7"/>
    <property type="match status" value="1"/>
</dbReference>
<dbReference type="SUPFAM" id="SSF55729">
    <property type="entry name" value="Acyl-CoA N-acyltransferases (Nat)"/>
    <property type="match status" value="1"/>
</dbReference>
<keyword evidence="3" id="KW-1185">Reference proteome</keyword>
<evidence type="ECO:0000313" key="3">
    <source>
        <dbReference type="Proteomes" id="UP001163739"/>
    </source>
</evidence>
<evidence type="ECO:0000259" key="1">
    <source>
        <dbReference type="Pfam" id="PF13508"/>
    </source>
</evidence>
<gene>
    <name evidence="2" type="ORF">NKI27_18280</name>
</gene>
<dbReference type="CDD" id="cd04301">
    <property type="entry name" value="NAT_SF"/>
    <property type="match status" value="1"/>
</dbReference>
<sequence length="171" mass="19621">MNKDSESNGFNAMNPVIMTYEKLMPIAYPLANRFYKQAGEKGKTQSTDSVYVARLGAKIIAAVRLCPVLVRSQGGGSVSQNRLLLRSLAVLPEHRRTGVGRRFMEYVVEQIDAYECWCYPFSWLEQFYSQTDFRLISPEDTPAFIRVPFENYSRQGRDILIMVRNYNGINT</sequence>
<protein>
    <submittedName>
        <fullName evidence="2">GNAT family N-acetyltransferase</fullName>
    </submittedName>
</protein>
<proteinExistence type="predicted"/>
<feature type="domain" description="N-acetyltransferase" evidence="1">
    <location>
        <begin position="48"/>
        <end position="134"/>
    </location>
</feature>
<organism evidence="2 3">
    <name type="scientific">Alkalimarinus alittae</name>
    <dbReference type="NCBI Taxonomy" id="2961619"/>
    <lineage>
        <taxon>Bacteria</taxon>
        <taxon>Pseudomonadati</taxon>
        <taxon>Pseudomonadota</taxon>
        <taxon>Gammaproteobacteria</taxon>
        <taxon>Alteromonadales</taxon>
        <taxon>Alteromonadaceae</taxon>
        <taxon>Alkalimarinus</taxon>
    </lineage>
</organism>
<dbReference type="InterPro" id="IPR016181">
    <property type="entry name" value="Acyl_CoA_acyltransferase"/>
</dbReference>
<dbReference type="Proteomes" id="UP001163739">
    <property type="component" value="Chromosome"/>
</dbReference>
<accession>A0ABY6N1K8</accession>
<dbReference type="RefSeq" id="WP_265047453.1">
    <property type="nucleotide sequence ID" value="NZ_CP100390.1"/>
</dbReference>
<dbReference type="InterPro" id="IPR000182">
    <property type="entry name" value="GNAT_dom"/>
</dbReference>
<dbReference type="EMBL" id="CP100390">
    <property type="protein sequence ID" value="UZE95969.1"/>
    <property type="molecule type" value="Genomic_DNA"/>
</dbReference>
<dbReference type="Gene3D" id="3.40.630.30">
    <property type="match status" value="1"/>
</dbReference>
<evidence type="ECO:0000313" key="2">
    <source>
        <dbReference type="EMBL" id="UZE95969.1"/>
    </source>
</evidence>
<reference evidence="2" key="1">
    <citation type="submission" date="2022-06" db="EMBL/GenBank/DDBJ databases">
        <title>Alkalimarinus sp. nov., isolated from gut of a Alitta virens.</title>
        <authorList>
            <person name="Yang A.I."/>
            <person name="Shin N.-R."/>
        </authorList>
    </citation>
    <scope>NUCLEOTIDE SEQUENCE</scope>
    <source>
        <strain evidence="2">A2M4</strain>
    </source>
</reference>